<protein>
    <submittedName>
        <fullName evidence="1">Uncharacterized protein</fullName>
    </submittedName>
</protein>
<sequence length="221" mass="26884">MVLVRLKIKYQDEDLKMTGKERTVRITEVRKQWWKTFIDERKHMSLEDLELPIRRCFEDKLEKQTKAKNWYQKPPQWAIKCRGIGRNCAYIDAKEQWSEAIRDMEHWLERNDLKGFFYLVKRLTKNKKQAEPIKGLKINGERVQPGEQTRKQIYDFYNELYRDDKEQGIDTQISGDIRMREKENDQNFWEVSEVYESIQNAILTKQSGKMDFMEKYQQIQE</sequence>
<accession>A0A073HYR4</accession>
<reference evidence="2" key="1">
    <citation type="journal article" date="2014" name="Cell">
        <title>The Architecture of a Scrambled Genome Reveals Massive Levels of Genomic Rearrangement during Development.</title>
        <authorList>
            <person name="Chen X."/>
            <person name="Bracht J.R."/>
            <person name="Goldman A.D."/>
            <person name="Dolzhenko E."/>
            <person name="Clay D.M."/>
            <person name="Swart E.C."/>
            <person name="Perlman D.H."/>
            <person name="Doak T.G."/>
            <person name="Stuart A."/>
            <person name="Amemiya C.T."/>
            <person name="Sebra R.P."/>
            <person name="Landweber L.F."/>
        </authorList>
    </citation>
    <scope>NUCLEOTIDE SEQUENCE [LARGE SCALE GENOMIC DNA]</scope>
    <source>
        <strain evidence="2">JRB310</strain>
    </source>
</reference>
<dbReference type="EMBL" id="ARYC01024179">
    <property type="protein sequence ID" value="KEJ82390.1"/>
    <property type="molecule type" value="Genomic_DNA"/>
</dbReference>
<name>A0A073HYR4_9SPIT</name>
<comment type="caution">
    <text evidence="1">The sequence shown here is derived from an EMBL/GenBank/DDBJ whole genome shotgun (WGS) entry which is preliminary data.</text>
</comment>
<evidence type="ECO:0000313" key="1">
    <source>
        <dbReference type="EMBL" id="KEJ82390.1"/>
    </source>
</evidence>
<gene>
    <name evidence="1" type="ORF">OXYTRIMIC_690</name>
</gene>
<organism evidence="1 2">
    <name type="scientific">Oxytricha trifallax</name>
    <dbReference type="NCBI Taxonomy" id="1172189"/>
    <lineage>
        <taxon>Eukaryota</taxon>
        <taxon>Sar</taxon>
        <taxon>Alveolata</taxon>
        <taxon>Ciliophora</taxon>
        <taxon>Intramacronucleata</taxon>
        <taxon>Spirotrichea</taxon>
        <taxon>Stichotrichia</taxon>
        <taxon>Sporadotrichida</taxon>
        <taxon>Oxytrichidae</taxon>
        <taxon>Oxytrichinae</taxon>
        <taxon>Oxytricha</taxon>
    </lineage>
</organism>
<keyword evidence="2" id="KW-1185">Reference proteome</keyword>
<dbReference type="AlphaFoldDB" id="A0A073HYR4"/>
<evidence type="ECO:0000313" key="2">
    <source>
        <dbReference type="Proteomes" id="UP000053232"/>
    </source>
</evidence>
<dbReference type="Proteomes" id="UP000053232">
    <property type="component" value="Unassembled WGS sequence"/>
</dbReference>
<proteinExistence type="predicted"/>